<protein>
    <submittedName>
        <fullName evidence="3">Uncharacterized protein</fullName>
    </submittedName>
</protein>
<evidence type="ECO:0000256" key="2">
    <source>
        <dbReference type="SAM" id="MobiDB-lite"/>
    </source>
</evidence>
<feature type="coiled-coil region" evidence="1">
    <location>
        <begin position="200"/>
        <end position="227"/>
    </location>
</feature>
<feature type="compositionally biased region" description="Low complexity" evidence="2">
    <location>
        <begin position="468"/>
        <end position="486"/>
    </location>
</feature>
<feature type="compositionally biased region" description="Basic and acidic residues" evidence="2">
    <location>
        <begin position="243"/>
        <end position="254"/>
    </location>
</feature>
<sequence>MLRKLELEECRNRIEELKFHHDEEKAGKERALKVLAAYVKQTRDERQQYFQQINSLENIVMMLMMKTKNSADHGSRLEEKIYPSSNNKPITSRKSDIESYSSHSEEVNINMSSKNLASSIMGPRQAWMDTDLSLENASLIEAIDEIARDCEKDREMNSLTGLISHQGRYASSGMVSYHLQQTYCTLPRYIFTISPFCLRSRSFEKRLQELKSENEHLRSHRDFVLRRLIEGDYGMNTGKTKKVNKEAENTETRVKPTTTIENVENESEKEKNVKQSDSTVPTKEIPVSTDTSIKLGASSDVKTDSSELSRALEKEKTEIKDVSDKTDKPVDKNVAKANEPLFDKFKPTLGSILASKASPAKLNQQSKAHLPALINPLASGSETSKTITLTSSSSSTSTSSTPTTASSSLAFGKSTDSNKNLIMSTGSLGESSQTKISSSGVSSSLTKPISTTASVSRDETACTAAKLTSGSTSSAGTTSTSGFTFGQTPKTTQSSSSGLFFGSTSSNAPSSLASPGIQSNAFGQSSTSSFGASPSTSQAKQPASASSNNLSIASTTSTPTTASSAFVFDKSTASDNSLKMSPSTSQVKQPASSTNQADLFDGLFTKILEVIPQ</sequence>
<feature type="region of interest" description="Disordered" evidence="2">
    <location>
        <begin position="510"/>
        <end position="557"/>
    </location>
</feature>
<organism evidence="3 4">
    <name type="scientific">Tetranychus urticae</name>
    <name type="common">Two-spotted spider mite</name>
    <dbReference type="NCBI Taxonomy" id="32264"/>
    <lineage>
        <taxon>Eukaryota</taxon>
        <taxon>Metazoa</taxon>
        <taxon>Ecdysozoa</taxon>
        <taxon>Arthropoda</taxon>
        <taxon>Chelicerata</taxon>
        <taxon>Arachnida</taxon>
        <taxon>Acari</taxon>
        <taxon>Acariformes</taxon>
        <taxon>Trombidiformes</taxon>
        <taxon>Prostigmata</taxon>
        <taxon>Eleutherengona</taxon>
        <taxon>Raphignathae</taxon>
        <taxon>Tetranychoidea</taxon>
        <taxon>Tetranychidae</taxon>
        <taxon>Tetranychus</taxon>
    </lineage>
</organism>
<name>T1KVD6_TETUR</name>
<dbReference type="Proteomes" id="UP000015104">
    <property type="component" value="Unassembled WGS sequence"/>
</dbReference>
<feature type="region of interest" description="Disordered" evidence="2">
    <location>
        <begin position="243"/>
        <end position="291"/>
    </location>
</feature>
<feature type="region of interest" description="Disordered" evidence="2">
    <location>
        <begin position="385"/>
        <end position="498"/>
    </location>
</feature>
<reference evidence="3" key="2">
    <citation type="submission" date="2015-06" db="UniProtKB">
        <authorList>
            <consortium name="EnsemblMetazoa"/>
        </authorList>
    </citation>
    <scope>IDENTIFICATION</scope>
</reference>
<dbReference type="AlphaFoldDB" id="T1KVD6"/>
<reference evidence="4" key="1">
    <citation type="submission" date="2011-08" db="EMBL/GenBank/DDBJ databases">
        <authorList>
            <person name="Rombauts S."/>
        </authorList>
    </citation>
    <scope>NUCLEOTIDE SEQUENCE</scope>
    <source>
        <strain evidence="4">London</strain>
    </source>
</reference>
<keyword evidence="1" id="KW-0175">Coiled coil</keyword>
<evidence type="ECO:0000313" key="3">
    <source>
        <dbReference type="EnsemblMetazoa" id="tetur23g00250.1"/>
    </source>
</evidence>
<evidence type="ECO:0000256" key="1">
    <source>
        <dbReference type="SAM" id="Coils"/>
    </source>
</evidence>
<dbReference type="EMBL" id="CAEY01000611">
    <property type="status" value="NOT_ANNOTATED_CDS"/>
    <property type="molecule type" value="Genomic_DNA"/>
</dbReference>
<proteinExistence type="predicted"/>
<evidence type="ECO:0000313" key="4">
    <source>
        <dbReference type="Proteomes" id="UP000015104"/>
    </source>
</evidence>
<dbReference type="EnsemblMetazoa" id="tetur23g00250.1">
    <property type="protein sequence ID" value="tetur23g00250.1"/>
    <property type="gene ID" value="tetur23g00250"/>
</dbReference>
<feature type="compositionally biased region" description="Polar residues" evidence="2">
    <location>
        <begin position="414"/>
        <end position="455"/>
    </location>
</feature>
<dbReference type="HOGENOM" id="CLU_497267_0_0_1"/>
<feature type="compositionally biased region" description="Low complexity" evidence="2">
    <location>
        <begin position="385"/>
        <end position="408"/>
    </location>
</feature>
<accession>T1KVD6</accession>
<keyword evidence="4" id="KW-1185">Reference proteome</keyword>
<feature type="region of interest" description="Disordered" evidence="2">
    <location>
        <begin position="574"/>
        <end position="593"/>
    </location>
</feature>